<feature type="region of interest" description="Disordered" evidence="1">
    <location>
        <begin position="38"/>
        <end position="75"/>
    </location>
</feature>
<dbReference type="OrthoDB" id="189770at2759"/>
<evidence type="ECO:0000256" key="1">
    <source>
        <dbReference type="SAM" id="MobiDB-lite"/>
    </source>
</evidence>
<reference evidence="2 3" key="1">
    <citation type="submission" date="2019-03" db="EMBL/GenBank/DDBJ databases">
        <title>Single cell metagenomics reveals metabolic interactions within the superorganism composed of flagellate Streblomastix strix and complex community of Bacteroidetes bacteria on its surface.</title>
        <authorList>
            <person name="Treitli S.C."/>
            <person name="Kolisko M."/>
            <person name="Husnik F."/>
            <person name="Keeling P."/>
            <person name="Hampl V."/>
        </authorList>
    </citation>
    <scope>NUCLEOTIDE SEQUENCE [LARGE SCALE GENOMIC DNA]</scope>
    <source>
        <strain evidence="2">ST1C</strain>
    </source>
</reference>
<dbReference type="Pfam" id="PF05250">
    <property type="entry name" value="UPF0193"/>
    <property type="match status" value="1"/>
</dbReference>
<dbReference type="PANTHER" id="PTHR28348">
    <property type="entry name" value="UPF0193 PROTEIN EVG1"/>
    <property type="match status" value="1"/>
</dbReference>
<dbReference type="EMBL" id="SNRW01004680">
    <property type="protein sequence ID" value="KAA6386713.1"/>
    <property type="molecule type" value="Genomic_DNA"/>
</dbReference>
<dbReference type="Proteomes" id="UP000324800">
    <property type="component" value="Unassembled WGS sequence"/>
</dbReference>
<proteinExistence type="predicted"/>
<dbReference type="AlphaFoldDB" id="A0A5J4VWL0"/>
<evidence type="ECO:0000313" key="2">
    <source>
        <dbReference type="EMBL" id="KAA6386713.1"/>
    </source>
</evidence>
<name>A0A5J4VWL0_9EUKA</name>
<organism evidence="2 3">
    <name type="scientific">Streblomastix strix</name>
    <dbReference type="NCBI Taxonomy" id="222440"/>
    <lineage>
        <taxon>Eukaryota</taxon>
        <taxon>Metamonada</taxon>
        <taxon>Preaxostyla</taxon>
        <taxon>Oxymonadida</taxon>
        <taxon>Streblomastigidae</taxon>
        <taxon>Streblomastix</taxon>
    </lineage>
</organism>
<feature type="compositionally biased region" description="Pro residues" evidence="1">
    <location>
        <begin position="53"/>
        <end position="69"/>
    </location>
</feature>
<sequence length="209" mass="23812">MARPLSKDTHQLVNSMIMNSGLNQFQKRTLMRELKDNGKLPQQVGPTSSYIADPPPLPAFVRQPPPPIKYQPKRTKASIVKATDNYKEEQALFRGPGPDRDKARHKLAVRMEQKVSAKSITSHATFVKAPYIDTRPKFDNRFDEIMNEINERKQFLSDMRSMGQSKDIEPIIAAQISELMIELGKVHNADVKRVSEQKSEQEADQVDNK</sequence>
<dbReference type="PANTHER" id="PTHR28348:SF1">
    <property type="entry name" value="UPF0193 PROTEIN EVG1"/>
    <property type="match status" value="1"/>
</dbReference>
<gene>
    <name evidence="2" type="ORF">EZS28_017759</name>
</gene>
<protein>
    <submittedName>
        <fullName evidence="2">Uncharacterized protein</fullName>
    </submittedName>
</protein>
<dbReference type="InterPro" id="IPR007914">
    <property type="entry name" value="UPF0193"/>
</dbReference>
<comment type="caution">
    <text evidence="2">The sequence shown here is derived from an EMBL/GenBank/DDBJ whole genome shotgun (WGS) entry which is preliminary data.</text>
</comment>
<accession>A0A5J4VWL0</accession>
<evidence type="ECO:0000313" key="3">
    <source>
        <dbReference type="Proteomes" id="UP000324800"/>
    </source>
</evidence>